<name>A0ABU3AGA5_9FLAO</name>
<dbReference type="SUPFAM" id="SSF109854">
    <property type="entry name" value="DinB/YfiT-like putative metalloenzymes"/>
    <property type="match status" value="1"/>
</dbReference>
<reference evidence="1 2" key="1">
    <citation type="submission" date="2023-09" db="EMBL/GenBank/DDBJ databases">
        <authorList>
            <person name="Rey-Velasco X."/>
        </authorList>
    </citation>
    <scope>NUCLEOTIDE SEQUENCE [LARGE SCALE GENOMIC DNA]</scope>
    <source>
        <strain evidence="1 2">F388</strain>
    </source>
</reference>
<dbReference type="InterPro" id="IPR034660">
    <property type="entry name" value="DinB/YfiT-like"/>
</dbReference>
<evidence type="ECO:0000313" key="2">
    <source>
        <dbReference type="Proteomes" id="UP001255246"/>
    </source>
</evidence>
<dbReference type="Gene3D" id="1.20.120.450">
    <property type="entry name" value="dinb family like domain"/>
    <property type="match status" value="1"/>
</dbReference>
<comment type="caution">
    <text evidence="1">The sequence shown here is derived from an EMBL/GenBank/DDBJ whole genome shotgun (WGS) entry which is preliminary data.</text>
</comment>
<organism evidence="1 2">
    <name type="scientific">Croceitalea rosinachiae</name>
    <dbReference type="NCBI Taxonomy" id="3075596"/>
    <lineage>
        <taxon>Bacteria</taxon>
        <taxon>Pseudomonadati</taxon>
        <taxon>Bacteroidota</taxon>
        <taxon>Flavobacteriia</taxon>
        <taxon>Flavobacteriales</taxon>
        <taxon>Flavobacteriaceae</taxon>
        <taxon>Croceitalea</taxon>
    </lineage>
</organism>
<protein>
    <submittedName>
        <fullName evidence="1">DinB family protein</fullName>
    </submittedName>
</protein>
<dbReference type="RefSeq" id="WP_311352601.1">
    <property type="nucleotide sequence ID" value="NZ_JAVRHR010000003.1"/>
</dbReference>
<dbReference type="EMBL" id="JAVRHR010000003">
    <property type="protein sequence ID" value="MDT0608143.1"/>
    <property type="molecule type" value="Genomic_DNA"/>
</dbReference>
<dbReference type="Proteomes" id="UP001255246">
    <property type="component" value="Unassembled WGS sequence"/>
</dbReference>
<gene>
    <name evidence="1" type="ORF">RM706_13940</name>
</gene>
<sequence>MEIDLSITRILEQYDFHSRLYVNCLADIKPKDAQKRINQNTNHIAWLAGNLVSVRYRLGSSIGLKERDTFYEIFKDQRPIQKHITYPDLAPLQEDWNRIAPLLRNRLLSLTEEELIAPQPFAAPLLAKPNLLNTISFLIDREAYAIGQLGLLRKIFGYEAMRYN</sequence>
<evidence type="ECO:0000313" key="1">
    <source>
        <dbReference type="EMBL" id="MDT0608143.1"/>
    </source>
</evidence>
<accession>A0ABU3AGA5</accession>
<proteinExistence type="predicted"/>
<keyword evidence="2" id="KW-1185">Reference proteome</keyword>